<dbReference type="AlphaFoldDB" id="A0A7L4HMF0"/>
<gene>
    <name evidence="5" type="primary">Ervk9_1</name>
    <name evidence="5" type="ORF">SCOUMB_R05749</name>
</gene>
<dbReference type="InterPro" id="IPR051592">
    <property type="entry name" value="HERV-K_Pro_peptidase_A2"/>
</dbReference>
<evidence type="ECO:0000313" key="6">
    <source>
        <dbReference type="Proteomes" id="UP000539032"/>
    </source>
</evidence>
<evidence type="ECO:0000256" key="1">
    <source>
        <dbReference type="ARBA" id="ARBA00022670"/>
    </source>
</evidence>
<dbReference type="PROSITE" id="PS00141">
    <property type="entry name" value="ASP_PROTEASE"/>
    <property type="match status" value="1"/>
</dbReference>
<name>A0A7L4HMF0_SCOUM</name>
<evidence type="ECO:0000313" key="5">
    <source>
        <dbReference type="EMBL" id="NXX54367.1"/>
    </source>
</evidence>
<dbReference type="Gene3D" id="2.70.40.10">
    <property type="match status" value="1"/>
</dbReference>
<evidence type="ECO:0000256" key="3">
    <source>
        <dbReference type="ARBA" id="ARBA00022801"/>
    </source>
</evidence>
<proteinExistence type="predicted"/>
<dbReference type="PROSITE" id="PS50175">
    <property type="entry name" value="ASP_PROT_RETROV"/>
    <property type="match status" value="1"/>
</dbReference>
<dbReference type="Proteomes" id="UP000539032">
    <property type="component" value="Unassembled WGS sequence"/>
</dbReference>
<dbReference type="SUPFAM" id="SSF51283">
    <property type="entry name" value="dUTPase-like"/>
    <property type="match status" value="1"/>
</dbReference>
<evidence type="ECO:0000259" key="4">
    <source>
        <dbReference type="PROSITE" id="PS50175"/>
    </source>
</evidence>
<sequence length="159" mass="16804">RGSLGVDVETTVDITLIDSNVQKIPSSAEGPLYHQNSAIGGLLVGRSSAGIKGLIVLPGVIDADYMGRIYIMAYTVCPPVFIPKGSKIAQKVALTSPMRNLPRSTVHRGDHGFGSTGPAVCFTTQLNRRPTMDLVVSQHGVSCRIKAMLDTGADVTIVT</sequence>
<feature type="domain" description="Peptidase A2" evidence="4">
    <location>
        <begin position="145"/>
        <end position="159"/>
    </location>
</feature>
<organism evidence="5 6">
    <name type="scientific">Scopus umbretta</name>
    <name type="common">Hammerkop</name>
    <dbReference type="NCBI Taxonomy" id="33581"/>
    <lineage>
        <taxon>Eukaryota</taxon>
        <taxon>Metazoa</taxon>
        <taxon>Chordata</taxon>
        <taxon>Craniata</taxon>
        <taxon>Vertebrata</taxon>
        <taxon>Euteleostomi</taxon>
        <taxon>Archelosauria</taxon>
        <taxon>Archosauria</taxon>
        <taxon>Dinosauria</taxon>
        <taxon>Saurischia</taxon>
        <taxon>Theropoda</taxon>
        <taxon>Coelurosauria</taxon>
        <taxon>Aves</taxon>
        <taxon>Neognathae</taxon>
        <taxon>Neoaves</taxon>
        <taxon>Aequornithes</taxon>
        <taxon>Pelecaniformes</taxon>
        <taxon>Scopidae</taxon>
        <taxon>Scopus</taxon>
    </lineage>
</organism>
<reference evidence="5 6" key="1">
    <citation type="submission" date="2020-02" db="EMBL/GenBank/DDBJ databases">
        <title>Bird 10,000 Genomes (B10K) Project - Family phase.</title>
        <authorList>
            <person name="Zhang G."/>
        </authorList>
    </citation>
    <scope>NUCLEOTIDE SEQUENCE [LARGE SCALE GENOMIC DNA]</scope>
    <source>
        <strain evidence="5">B10K-DU-002-70</strain>
        <tissue evidence="5">Muscle</tissue>
    </source>
</reference>
<protein>
    <submittedName>
        <fullName evidence="5">POK9 protein</fullName>
    </submittedName>
</protein>
<keyword evidence="2" id="KW-0064">Aspartyl protease</keyword>
<keyword evidence="1" id="KW-0645">Protease</keyword>
<dbReference type="GO" id="GO:0004190">
    <property type="term" value="F:aspartic-type endopeptidase activity"/>
    <property type="evidence" value="ECO:0007669"/>
    <property type="project" value="UniProtKB-KW"/>
</dbReference>
<accession>A0A7L4HMF0</accession>
<dbReference type="PANTHER" id="PTHR19422">
    <property type="entry name" value="GAG RETROVIRAL POLYPROTEIN"/>
    <property type="match status" value="1"/>
</dbReference>
<dbReference type="InterPro" id="IPR036157">
    <property type="entry name" value="dUTPase-like_sf"/>
</dbReference>
<feature type="non-terminal residue" evidence="5">
    <location>
        <position position="1"/>
    </location>
</feature>
<dbReference type="InterPro" id="IPR001995">
    <property type="entry name" value="Peptidase_A2_cat"/>
</dbReference>
<dbReference type="InterPro" id="IPR029054">
    <property type="entry name" value="dUTPase-like"/>
</dbReference>
<dbReference type="InterPro" id="IPR021109">
    <property type="entry name" value="Peptidase_aspartic_dom_sf"/>
</dbReference>
<dbReference type="PANTHER" id="PTHR19422:SF123">
    <property type="entry name" value="RT1 CLASS I, LOCUS CE15"/>
    <property type="match status" value="1"/>
</dbReference>
<dbReference type="SUPFAM" id="SSF50630">
    <property type="entry name" value="Acid proteases"/>
    <property type="match status" value="1"/>
</dbReference>
<feature type="non-terminal residue" evidence="5">
    <location>
        <position position="159"/>
    </location>
</feature>
<dbReference type="Gene3D" id="2.40.70.10">
    <property type="entry name" value="Acid Proteases"/>
    <property type="match status" value="1"/>
</dbReference>
<dbReference type="OrthoDB" id="9900537at2759"/>
<dbReference type="EMBL" id="VZTL01015751">
    <property type="protein sequence ID" value="NXX54367.1"/>
    <property type="molecule type" value="Genomic_DNA"/>
</dbReference>
<dbReference type="Pfam" id="PF00692">
    <property type="entry name" value="dUTPase"/>
    <property type="match status" value="1"/>
</dbReference>
<comment type="caution">
    <text evidence="5">The sequence shown here is derived from an EMBL/GenBank/DDBJ whole genome shotgun (WGS) entry which is preliminary data.</text>
</comment>
<keyword evidence="6" id="KW-1185">Reference proteome</keyword>
<evidence type="ECO:0000256" key="2">
    <source>
        <dbReference type="ARBA" id="ARBA00022750"/>
    </source>
</evidence>
<dbReference type="GO" id="GO:0006508">
    <property type="term" value="P:proteolysis"/>
    <property type="evidence" value="ECO:0007669"/>
    <property type="project" value="UniProtKB-KW"/>
</dbReference>
<dbReference type="InterPro" id="IPR001969">
    <property type="entry name" value="Aspartic_peptidase_AS"/>
</dbReference>
<keyword evidence="3" id="KW-0378">Hydrolase</keyword>